<comment type="caution">
    <text evidence="4">The sequence shown here is derived from an EMBL/GenBank/DDBJ whole genome shotgun (WGS) entry which is preliminary data.</text>
</comment>
<evidence type="ECO:0000256" key="2">
    <source>
        <dbReference type="SAM" id="SignalP"/>
    </source>
</evidence>
<dbReference type="InterPro" id="IPR036056">
    <property type="entry name" value="Fibrinogen-like_C"/>
</dbReference>
<keyword evidence="1" id="KW-1015">Disulfide bond</keyword>
<dbReference type="SUPFAM" id="SSF56496">
    <property type="entry name" value="Fibrinogen C-terminal domain-like"/>
    <property type="match status" value="1"/>
</dbReference>
<accession>A0ABP0G7F3</accession>
<dbReference type="InterPro" id="IPR014716">
    <property type="entry name" value="Fibrinogen_a/b/g_C_1"/>
</dbReference>
<dbReference type="SMART" id="SM00186">
    <property type="entry name" value="FBG"/>
    <property type="match status" value="1"/>
</dbReference>
<dbReference type="Gene3D" id="3.90.215.10">
    <property type="entry name" value="Gamma Fibrinogen, chain A, domain 1"/>
    <property type="match status" value="1"/>
</dbReference>
<evidence type="ECO:0000256" key="1">
    <source>
        <dbReference type="ARBA" id="ARBA00023157"/>
    </source>
</evidence>
<dbReference type="PANTHER" id="PTHR19143">
    <property type="entry name" value="FIBRINOGEN/TENASCIN/ANGIOPOEITIN"/>
    <property type="match status" value="1"/>
</dbReference>
<dbReference type="PROSITE" id="PS51406">
    <property type="entry name" value="FIBRINOGEN_C_2"/>
    <property type="match status" value="1"/>
</dbReference>
<reference evidence="4 5" key="1">
    <citation type="submission" date="2024-02" db="EMBL/GenBank/DDBJ databases">
        <authorList>
            <person name="Daric V."/>
            <person name="Darras S."/>
        </authorList>
    </citation>
    <scope>NUCLEOTIDE SEQUENCE [LARGE SCALE GENOMIC DNA]</scope>
</reference>
<keyword evidence="5" id="KW-1185">Reference proteome</keyword>
<evidence type="ECO:0000259" key="3">
    <source>
        <dbReference type="PROSITE" id="PS51406"/>
    </source>
</evidence>
<dbReference type="Pfam" id="PF00147">
    <property type="entry name" value="Fibrinogen_C"/>
    <property type="match status" value="1"/>
</dbReference>
<dbReference type="NCBIfam" id="NF040941">
    <property type="entry name" value="GGGWT_bact"/>
    <property type="match status" value="1"/>
</dbReference>
<dbReference type="InterPro" id="IPR002181">
    <property type="entry name" value="Fibrinogen_a/b/g_C_dom"/>
</dbReference>
<dbReference type="InterPro" id="IPR020837">
    <property type="entry name" value="Fibrinogen_CS"/>
</dbReference>
<feature type="domain" description="Fibrinogen C-terminal" evidence="3">
    <location>
        <begin position="74"/>
        <end position="289"/>
    </location>
</feature>
<feature type="chain" id="PRO_5047396422" description="Fibrinogen C-terminal domain-containing protein" evidence="2">
    <location>
        <begin position="21"/>
        <end position="289"/>
    </location>
</feature>
<dbReference type="PANTHER" id="PTHR19143:SF458">
    <property type="entry name" value="FIBRINOGEN C-TERMINAL DOMAIN-CONTAINING PROTEIN-RELATED"/>
    <property type="match status" value="1"/>
</dbReference>
<organism evidence="4 5">
    <name type="scientific">Clavelina lepadiformis</name>
    <name type="common">Light-bulb sea squirt</name>
    <name type="synonym">Ascidia lepadiformis</name>
    <dbReference type="NCBI Taxonomy" id="159417"/>
    <lineage>
        <taxon>Eukaryota</taxon>
        <taxon>Metazoa</taxon>
        <taxon>Chordata</taxon>
        <taxon>Tunicata</taxon>
        <taxon>Ascidiacea</taxon>
        <taxon>Aplousobranchia</taxon>
        <taxon>Clavelinidae</taxon>
        <taxon>Clavelina</taxon>
    </lineage>
</organism>
<name>A0ABP0G7F3_CLALP</name>
<keyword evidence="2" id="KW-0732">Signal</keyword>
<dbReference type="EMBL" id="CAWYQH010000106">
    <property type="protein sequence ID" value="CAK8687757.1"/>
    <property type="molecule type" value="Genomic_DNA"/>
</dbReference>
<dbReference type="InterPro" id="IPR050373">
    <property type="entry name" value="Fibrinogen_C-term_domain"/>
</dbReference>
<evidence type="ECO:0000313" key="5">
    <source>
        <dbReference type="Proteomes" id="UP001642483"/>
    </source>
</evidence>
<gene>
    <name evidence="4" type="ORF">CVLEPA_LOCUS19822</name>
</gene>
<sequence length="289" mass="32357">MKPLVSTSLFLLGTTLLVECQVTLRSCSLHCDNSTGISNVYLQGQRGKKGPKGEKGDACECVDVTELSEKYEKLKRALLSRSCKDVLPRYDDEEGGVYNIFPFNGRSGIDVYCDHVTDGGGWLVFQKRIDGSEDFYRGWNDYVNGFGKLDGEFWLGLEVLHQLTKNGSYQLRVDMEDFDGETKYVTYRNFVVGPGGGYNLTVSGFKGNTGSALNSGVSFSTHDRDQDLYGANCAERFKGAWWYTACHSANPNGHYYGGAHESYADGVNWSSFRGYHYSLKRIDMKLRKN</sequence>
<dbReference type="PROSITE" id="PS00514">
    <property type="entry name" value="FIBRINOGEN_C_1"/>
    <property type="match status" value="1"/>
</dbReference>
<proteinExistence type="predicted"/>
<evidence type="ECO:0000313" key="4">
    <source>
        <dbReference type="EMBL" id="CAK8687757.1"/>
    </source>
</evidence>
<feature type="signal peptide" evidence="2">
    <location>
        <begin position="1"/>
        <end position="20"/>
    </location>
</feature>
<protein>
    <recommendedName>
        <fullName evidence="3">Fibrinogen C-terminal domain-containing protein</fullName>
    </recommendedName>
</protein>
<dbReference type="CDD" id="cd00087">
    <property type="entry name" value="FReD"/>
    <property type="match status" value="1"/>
</dbReference>
<dbReference type="Proteomes" id="UP001642483">
    <property type="component" value="Unassembled WGS sequence"/>
</dbReference>